<dbReference type="Proteomes" id="UP000182567">
    <property type="component" value="Chromosome"/>
</dbReference>
<name>A0A1J0EEM8_9PSED</name>
<dbReference type="AlphaFoldDB" id="A0A1J0EEM8"/>
<dbReference type="GeneID" id="46912319"/>
<dbReference type="EMBL" id="CP017886">
    <property type="protein sequence ID" value="APC14505.1"/>
    <property type="molecule type" value="Genomic_DNA"/>
</dbReference>
<evidence type="ECO:0000256" key="1">
    <source>
        <dbReference type="SAM" id="MobiDB-lite"/>
    </source>
</evidence>
<feature type="compositionally biased region" description="Polar residues" evidence="1">
    <location>
        <begin position="1"/>
        <end position="14"/>
    </location>
</feature>
<sequence>MNNACRQITHQSPACSGEESTHGVTLTGCAPNRCMKADLMAQLPGLLLAKLNLAEARNTRNRRPST</sequence>
<feature type="region of interest" description="Disordered" evidence="1">
    <location>
        <begin position="1"/>
        <end position="22"/>
    </location>
</feature>
<dbReference type="RefSeq" id="WP_071550506.1">
    <property type="nucleotide sequence ID" value="NZ_CP017886.1"/>
</dbReference>
<evidence type="ECO:0000313" key="2">
    <source>
        <dbReference type="EMBL" id="APC14505.1"/>
    </source>
</evidence>
<proteinExistence type="predicted"/>
<gene>
    <name evidence="2" type="ORF">BLL42_01670</name>
</gene>
<accession>A0A1J0EEM8</accession>
<evidence type="ECO:0000313" key="3">
    <source>
        <dbReference type="Proteomes" id="UP000182567"/>
    </source>
</evidence>
<protein>
    <submittedName>
        <fullName evidence="2">Uncharacterized protein</fullName>
    </submittedName>
</protein>
<organism evidence="2 3">
    <name type="scientific">Pseudomonas frederiksbergensis</name>
    <dbReference type="NCBI Taxonomy" id="104087"/>
    <lineage>
        <taxon>Bacteria</taxon>
        <taxon>Pseudomonadati</taxon>
        <taxon>Pseudomonadota</taxon>
        <taxon>Gammaproteobacteria</taxon>
        <taxon>Pseudomonadales</taxon>
        <taxon>Pseudomonadaceae</taxon>
        <taxon>Pseudomonas</taxon>
    </lineage>
</organism>
<reference evidence="3" key="1">
    <citation type="submission" date="2016-10" db="EMBL/GenBank/DDBJ databases">
        <title>Pseudomonas frederiksbergensis ERGS4:02 complete genome.</title>
        <authorList>
            <person name="Kumar R."/>
            <person name="Acharya V."/>
            <person name="Singh D."/>
        </authorList>
    </citation>
    <scope>NUCLEOTIDE SEQUENCE [LARGE SCALE GENOMIC DNA]</scope>
    <source>
        <strain evidence="3">ERGS4:02</strain>
    </source>
</reference>